<dbReference type="EMBL" id="JAQQWP010000010">
    <property type="protein sequence ID" value="KAK8096693.1"/>
    <property type="molecule type" value="Genomic_DNA"/>
</dbReference>
<evidence type="ECO:0000256" key="1">
    <source>
        <dbReference type="SAM" id="SignalP"/>
    </source>
</evidence>
<reference evidence="3 4" key="1">
    <citation type="submission" date="2023-01" db="EMBL/GenBank/DDBJ databases">
        <title>Analysis of 21 Apiospora genomes using comparative genomics revels a genus with tremendous synthesis potential of carbohydrate active enzymes and secondary metabolites.</title>
        <authorList>
            <person name="Sorensen T."/>
        </authorList>
    </citation>
    <scope>NUCLEOTIDE SEQUENCE [LARGE SCALE GENOMIC DNA]</scope>
    <source>
        <strain evidence="3 4">CBS 117206</strain>
    </source>
</reference>
<feature type="chain" id="PRO_5043407459" description="Cyanovirin-N domain-containing protein" evidence="1">
    <location>
        <begin position="20"/>
        <end position="172"/>
    </location>
</feature>
<proteinExistence type="predicted"/>
<gene>
    <name evidence="3" type="ORF">PG999_012637</name>
</gene>
<dbReference type="InterPro" id="IPR011058">
    <property type="entry name" value="Cyanovirin-N"/>
</dbReference>
<comment type="caution">
    <text evidence="3">The sequence shown here is derived from an EMBL/GenBank/DDBJ whole genome shotgun (WGS) entry which is preliminary data.</text>
</comment>
<dbReference type="Gene3D" id="2.30.60.10">
    <property type="entry name" value="Cyanovirin-N"/>
    <property type="match status" value="1"/>
</dbReference>
<accession>A0AAW0QD69</accession>
<dbReference type="SUPFAM" id="SSF51322">
    <property type="entry name" value="Cyanovirin-N"/>
    <property type="match status" value="1"/>
</dbReference>
<evidence type="ECO:0000259" key="2">
    <source>
        <dbReference type="SMART" id="SM01111"/>
    </source>
</evidence>
<organism evidence="3 4">
    <name type="scientific">Apiospora kogelbergensis</name>
    <dbReference type="NCBI Taxonomy" id="1337665"/>
    <lineage>
        <taxon>Eukaryota</taxon>
        <taxon>Fungi</taxon>
        <taxon>Dikarya</taxon>
        <taxon>Ascomycota</taxon>
        <taxon>Pezizomycotina</taxon>
        <taxon>Sordariomycetes</taxon>
        <taxon>Xylariomycetidae</taxon>
        <taxon>Amphisphaeriales</taxon>
        <taxon>Apiosporaceae</taxon>
        <taxon>Apiospora</taxon>
    </lineage>
</organism>
<dbReference type="Pfam" id="PF08881">
    <property type="entry name" value="CVNH"/>
    <property type="match status" value="1"/>
</dbReference>
<feature type="domain" description="Cyanovirin-N" evidence="2">
    <location>
        <begin position="23"/>
        <end position="124"/>
    </location>
</feature>
<dbReference type="AlphaFoldDB" id="A0AAW0QD69"/>
<dbReference type="InterPro" id="IPR036673">
    <property type="entry name" value="Cyanovirin-N_sf"/>
</dbReference>
<protein>
    <recommendedName>
        <fullName evidence="2">Cyanovirin-N domain-containing protein</fullName>
    </recommendedName>
</protein>
<sequence>MKVFTQLLAMLTLLMCAVADFPHYADDGQCETIQQWDKYSVIANCPKPDKTWQCSILDLDKCYANNKGAITPREDGGFSGSCNDCYWTNTVLHCNCDIDPGHRFMQPQIETNLLLVNADGFMKCFDRVADKCPHGTSLTGSIPPEVDSPAAAAATAAATQVARLKEKKSFQA</sequence>
<dbReference type="SMART" id="SM01111">
    <property type="entry name" value="CVNH"/>
    <property type="match status" value="1"/>
</dbReference>
<dbReference type="Proteomes" id="UP001392437">
    <property type="component" value="Unassembled WGS sequence"/>
</dbReference>
<feature type="signal peptide" evidence="1">
    <location>
        <begin position="1"/>
        <end position="19"/>
    </location>
</feature>
<name>A0AAW0QD69_9PEZI</name>
<keyword evidence="4" id="KW-1185">Reference proteome</keyword>
<evidence type="ECO:0000313" key="3">
    <source>
        <dbReference type="EMBL" id="KAK8096693.1"/>
    </source>
</evidence>
<keyword evidence="1" id="KW-0732">Signal</keyword>
<evidence type="ECO:0000313" key="4">
    <source>
        <dbReference type="Proteomes" id="UP001392437"/>
    </source>
</evidence>